<dbReference type="InterPro" id="IPR027843">
    <property type="entry name" value="DUF4440"/>
</dbReference>
<evidence type="ECO:0000313" key="3">
    <source>
        <dbReference type="Proteomes" id="UP001224433"/>
    </source>
</evidence>
<gene>
    <name evidence="2" type="ORF">P8A20_17530</name>
</gene>
<sequence>MIRMDTEAADTTAVDITDTAAIGSGDTADTETTDIAALEQVVAAVERTQRVQDVDGFLALFHPEALWTTGHGKVLIGLDAIAEFTRAVLPAADREGEVTYRAVHTQFLRPDVAAVKVRQVYHSPEGETEGAPLYVMTKQRDGRWLLHVCQNTEVRVA</sequence>
<name>A0ABY9JC47_9ACTN</name>
<dbReference type="InterPro" id="IPR011944">
    <property type="entry name" value="Steroid_delta5-4_isomerase"/>
</dbReference>
<dbReference type="Pfam" id="PF14534">
    <property type="entry name" value="DUF4440"/>
    <property type="match status" value="1"/>
</dbReference>
<organism evidence="2 3">
    <name type="scientific">Streptomyces glycanivorans</name>
    <dbReference type="NCBI Taxonomy" id="3033808"/>
    <lineage>
        <taxon>Bacteria</taxon>
        <taxon>Bacillati</taxon>
        <taxon>Actinomycetota</taxon>
        <taxon>Actinomycetes</taxon>
        <taxon>Kitasatosporales</taxon>
        <taxon>Streptomycetaceae</taxon>
        <taxon>Streptomyces</taxon>
    </lineage>
</organism>
<accession>A0ABY9JC47</accession>
<evidence type="ECO:0000259" key="1">
    <source>
        <dbReference type="Pfam" id="PF14534"/>
    </source>
</evidence>
<dbReference type="NCBIfam" id="TIGR02246">
    <property type="entry name" value="SgcJ/EcaC family oxidoreductase"/>
    <property type="match status" value="1"/>
</dbReference>
<dbReference type="SUPFAM" id="SSF54427">
    <property type="entry name" value="NTF2-like"/>
    <property type="match status" value="1"/>
</dbReference>
<keyword evidence="3" id="KW-1185">Reference proteome</keyword>
<dbReference type="EMBL" id="CP120983">
    <property type="protein sequence ID" value="WLQ65280.1"/>
    <property type="molecule type" value="Genomic_DNA"/>
</dbReference>
<dbReference type="InterPro" id="IPR032710">
    <property type="entry name" value="NTF2-like_dom_sf"/>
</dbReference>
<proteinExistence type="predicted"/>
<feature type="domain" description="DUF4440" evidence="1">
    <location>
        <begin position="39"/>
        <end position="146"/>
    </location>
</feature>
<dbReference type="RefSeq" id="WP_261988583.1">
    <property type="nucleotide sequence ID" value="NZ_CP120983.1"/>
</dbReference>
<evidence type="ECO:0000313" key="2">
    <source>
        <dbReference type="EMBL" id="WLQ65280.1"/>
    </source>
</evidence>
<dbReference type="Gene3D" id="3.10.450.50">
    <property type="match status" value="1"/>
</dbReference>
<protein>
    <submittedName>
        <fullName evidence="2">SgcJ/EcaC family oxidoreductase</fullName>
    </submittedName>
</protein>
<reference evidence="2 3" key="1">
    <citation type="submission" date="2023-03" db="EMBL/GenBank/DDBJ databases">
        <title>Isolation and description of six Streptomyces strains from soil environments, able to metabolize different microbial glucans.</title>
        <authorList>
            <person name="Widen T."/>
            <person name="Larsbrink J."/>
        </authorList>
    </citation>
    <scope>NUCLEOTIDE SEQUENCE [LARGE SCALE GENOMIC DNA]</scope>
    <source>
        <strain evidence="2 3">Alt3</strain>
    </source>
</reference>
<dbReference type="Proteomes" id="UP001224433">
    <property type="component" value="Chromosome"/>
</dbReference>